<proteinExistence type="predicted"/>
<evidence type="ECO:0000313" key="1">
    <source>
        <dbReference type="EMBL" id="OJG18772.1"/>
    </source>
</evidence>
<dbReference type="EMBL" id="JXKH01000003">
    <property type="protein sequence ID" value="OJG18772.1"/>
    <property type="molecule type" value="Genomic_DNA"/>
</dbReference>
<protein>
    <submittedName>
        <fullName evidence="1">Uncharacterized protein</fullName>
    </submittedName>
</protein>
<comment type="caution">
    <text evidence="1">The sequence shown here is derived from an EMBL/GenBank/DDBJ whole genome shotgun (WGS) entry which is preliminary data.</text>
</comment>
<dbReference type="Proteomes" id="UP000181884">
    <property type="component" value="Unassembled WGS sequence"/>
</dbReference>
<reference evidence="1 2" key="1">
    <citation type="submission" date="2014-12" db="EMBL/GenBank/DDBJ databases">
        <title>Draft genome sequences of 29 type strains of Enterococci.</title>
        <authorList>
            <person name="Zhong Z."/>
            <person name="Sun Z."/>
            <person name="Liu W."/>
            <person name="Zhang W."/>
            <person name="Zhang H."/>
        </authorList>
    </citation>
    <scope>NUCLEOTIDE SEQUENCE [LARGE SCALE GENOMIC DNA]</scope>
    <source>
        <strain evidence="1 2">DSM 17029</strain>
    </source>
</reference>
<accession>A0A1L8RGE9</accession>
<organism evidence="1 2">
    <name type="scientific">Enterococcus canis</name>
    <dbReference type="NCBI Taxonomy" id="214095"/>
    <lineage>
        <taxon>Bacteria</taxon>
        <taxon>Bacillati</taxon>
        <taxon>Bacillota</taxon>
        <taxon>Bacilli</taxon>
        <taxon>Lactobacillales</taxon>
        <taxon>Enterococcaceae</taxon>
        <taxon>Enterococcus</taxon>
    </lineage>
</organism>
<dbReference type="SUPFAM" id="SSF142913">
    <property type="entry name" value="YktB/PF0168-like"/>
    <property type="match status" value="1"/>
</dbReference>
<gene>
    <name evidence="1" type="ORF">RU97_GL001390</name>
</gene>
<sequence length="184" mass="21396">MALIRQEIQPTFQKVDEELATVLAEALEEPLYIHIAQHRRRTVYPPESTWSAISPHKRGYKMAPHFQVGIWPDFVFLYLSYIDNPKGEQEMADRLLAQPELFATLPKDTVIALDHTKPAYQRLEEADLPKALTRLRDVKKGEFQIGRVIPRHDVLWQDEHLTTYMQETFLSLVPIYQASLGEDK</sequence>
<evidence type="ECO:0000313" key="2">
    <source>
        <dbReference type="Proteomes" id="UP000181884"/>
    </source>
</evidence>
<dbReference type="Gene3D" id="3.30.930.20">
    <property type="entry name" value="Protein of unknown function DUF1054"/>
    <property type="match status" value="1"/>
</dbReference>
<dbReference type="PIRSF" id="PIRSF021332">
    <property type="entry name" value="DUF1054"/>
    <property type="match status" value="1"/>
</dbReference>
<dbReference type="Pfam" id="PF06335">
    <property type="entry name" value="DUF1054"/>
    <property type="match status" value="1"/>
</dbReference>
<dbReference type="STRING" id="214095.RU97_GL001390"/>
<name>A0A1L8RGE9_9ENTE</name>
<keyword evidence="2" id="KW-1185">Reference proteome</keyword>
<dbReference type="InterPro" id="IPR053707">
    <property type="entry name" value="UPF0637_domain_sf"/>
</dbReference>
<dbReference type="InterPro" id="IPR009403">
    <property type="entry name" value="UPF0637"/>
</dbReference>
<dbReference type="AlphaFoldDB" id="A0A1L8RGE9"/>